<keyword evidence="2" id="KW-1185">Reference proteome</keyword>
<dbReference type="AlphaFoldDB" id="A0ABD1E1Y5"/>
<organism evidence="1 2">
    <name type="scientific">Hypothenemus hampei</name>
    <name type="common">Coffee berry borer</name>
    <dbReference type="NCBI Taxonomy" id="57062"/>
    <lineage>
        <taxon>Eukaryota</taxon>
        <taxon>Metazoa</taxon>
        <taxon>Ecdysozoa</taxon>
        <taxon>Arthropoda</taxon>
        <taxon>Hexapoda</taxon>
        <taxon>Insecta</taxon>
        <taxon>Pterygota</taxon>
        <taxon>Neoptera</taxon>
        <taxon>Endopterygota</taxon>
        <taxon>Coleoptera</taxon>
        <taxon>Polyphaga</taxon>
        <taxon>Cucujiformia</taxon>
        <taxon>Curculionidae</taxon>
        <taxon>Scolytinae</taxon>
        <taxon>Hypothenemus</taxon>
    </lineage>
</organism>
<proteinExistence type="predicted"/>
<evidence type="ECO:0000313" key="2">
    <source>
        <dbReference type="Proteomes" id="UP001566132"/>
    </source>
</evidence>
<accession>A0ABD1E1Y5</accession>
<evidence type="ECO:0000313" key="1">
    <source>
        <dbReference type="EMBL" id="KAL1488677.1"/>
    </source>
</evidence>
<comment type="caution">
    <text evidence="1">The sequence shown here is derived from an EMBL/GenBank/DDBJ whole genome shotgun (WGS) entry which is preliminary data.</text>
</comment>
<dbReference type="Proteomes" id="UP001566132">
    <property type="component" value="Unassembled WGS sequence"/>
</dbReference>
<gene>
    <name evidence="1" type="ORF">ABEB36_014477</name>
</gene>
<protein>
    <submittedName>
        <fullName evidence="1">Uncharacterized protein</fullName>
    </submittedName>
</protein>
<reference evidence="1 2" key="1">
    <citation type="submission" date="2024-05" db="EMBL/GenBank/DDBJ databases">
        <title>Genetic variation in Jamaican populations of the coffee berry borer (Hypothenemus hampei).</title>
        <authorList>
            <person name="Errbii M."/>
            <person name="Myrie A."/>
        </authorList>
    </citation>
    <scope>NUCLEOTIDE SEQUENCE [LARGE SCALE GENOMIC DNA]</scope>
    <source>
        <strain evidence="1">JA-Hopewell-2020-01-JO</strain>
        <tissue evidence="1">Whole body</tissue>
    </source>
</reference>
<name>A0ABD1E1Y5_HYPHA</name>
<sequence length="107" mass="12627">MTKSANSIIRSTMKPKPQGLEIFRVSLGYLKSMDLLKDKQKFGKNVFQWLPCDCGRTVNVKDFWTQDMKTRNLELQFAFLESALRLILTKLQPFENNQKIKDFFYIL</sequence>
<dbReference type="EMBL" id="JBDJPC010000013">
    <property type="protein sequence ID" value="KAL1488677.1"/>
    <property type="molecule type" value="Genomic_DNA"/>
</dbReference>